<sequence>MRTTSYSDLRRNLADALGRVTNDHEPVIIIRGRGKPVAVLMSLEDFACCQDSRYLLQSPRNADRLLMAVSDLDGGEASATSETAS</sequence>
<name>A0AAE4AW02_9HYPH</name>
<evidence type="ECO:0000256" key="1">
    <source>
        <dbReference type="ARBA" id="ARBA00009981"/>
    </source>
</evidence>
<dbReference type="PANTHER" id="PTHR33713:SF6">
    <property type="entry name" value="ANTITOXIN YEFM"/>
    <property type="match status" value="1"/>
</dbReference>
<keyword evidence="4" id="KW-1185">Reference proteome</keyword>
<organism evidence="3 4">
    <name type="scientific">Amorphus orientalis</name>
    <dbReference type="NCBI Taxonomy" id="649198"/>
    <lineage>
        <taxon>Bacteria</taxon>
        <taxon>Pseudomonadati</taxon>
        <taxon>Pseudomonadota</taxon>
        <taxon>Alphaproteobacteria</taxon>
        <taxon>Hyphomicrobiales</taxon>
        <taxon>Amorphaceae</taxon>
        <taxon>Amorphus</taxon>
    </lineage>
</organism>
<evidence type="ECO:0000256" key="2">
    <source>
        <dbReference type="RuleBase" id="RU362080"/>
    </source>
</evidence>
<dbReference type="InterPro" id="IPR036165">
    <property type="entry name" value="YefM-like_sf"/>
</dbReference>
<dbReference type="AlphaFoldDB" id="A0AAE4AW02"/>
<protein>
    <recommendedName>
        <fullName evidence="2">Antitoxin</fullName>
    </recommendedName>
</protein>
<dbReference type="RefSeq" id="WP_306887151.1">
    <property type="nucleotide sequence ID" value="NZ_JAUSUL010000004.1"/>
</dbReference>
<comment type="caution">
    <text evidence="3">The sequence shown here is derived from an EMBL/GenBank/DDBJ whole genome shotgun (WGS) entry which is preliminary data.</text>
</comment>
<dbReference type="InterPro" id="IPR051405">
    <property type="entry name" value="phD/YefM_antitoxin"/>
</dbReference>
<evidence type="ECO:0000313" key="4">
    <source>
        <dbReference type="Proteomes" id="UP001229244"/>
    </source>
</evidence>
<evidence type="ECO:0000313" key="3">
    <source>
        <dbReference type="EMBL" id="MDQ0317249.1"/>
    </source>
</evidence>
<dbReference type="Gene3D" id="3.40.1620.10">
    <property type="entry name" value="YefM-like domain"/>
    <property type="match status" value="1"/>
</dbReference>
<accession>A0AAE4AW02</accession>
<dbReference type="Pfam" id="PF02604">
    <property type="entry name" value="PhdYeFM_antitox"/>
    <property type="match status" value="1"/>
</dbReference>
<gene>
    <name evidence="3" type="ORF">J2S73_003726</name>
</gene>
<dbReference type="Gene3D" id="6.10.250.330">
    <property type="match status" value="1"/>
</dbReference>
<dbReference type="NCBIfam" id="TIGR01552">
    <property type="entry name" value="phd_fam"/>
    <property type="match status" value="1"/>
</dbReference>
<comment type="function">
    <text evidence="2">Antitoxin component of a type II toxin-antitoxin (TA) system.</text>
</comment>
<comment type="similarity">
    <text evidence="1 2">Belongs to the phD/YefM antitoxin family.</text>
</comment>
<reference evidence="3" key="1">
    <citation type="submission" date="2023-07" db="EMBL/GenBank/DDBJ databases">
        <title>Genomic Encyclopedia of Type Strains, Phase IV (KMG-IV): sequencing the most valuable type-strain genomes for metagenomic binning, comparative biology and taxonomic classification.</title>
        <authorList>
            <person name="Goeker M."/>
        </authorList>
    </citation>
    <scope>NUCLEOTIDE SEQUENCE</scope>
    <source>
        <strain evidence="3">DSM 21202</strain>
    </source>
</reference>
<proteinExistence type="inferred from homology"/>
<dbReference type="EMBL" id="JAUSUL010000004">
    <property type="protein sequence ID" value="MDQ0317249.1"/>
    <property type="molecule type" value="Genomic_DNA"/>
</dbReference>
<dbReference type="SUPFAM" id="SSF143120">
    <property type="entry name" value="YefM-like"/>
    <property type="match status" value="1"/>
</dbReference>
<dbReference type="InterPro" id="IPR006442">
    <property type="entry name" value="Antitoxin_Phd/YefM"/>
</dbReference>
<dbReference type="Proteomes" id="UP001229244">
    <property type="component" value="Unassembled WGS sequence"/>
</dbReference>
<dbReference type="PANTHER" id="PTHR33713">
    <property type="entry name" value="ANTITOXIN YAFN-RELATED"/>
    <property type="match status" value="1"/>
</dbReference>